<keyword evidence="3" id="KW-1185">Reference proteome</keyword>
<keyword evidence="1" id="KW-1133">Transmembrane helix</keyword>
<dbReference type="KEGG" id="dpf:ON006_11445"/>
<evidence type="ECO:0000313" key="2">
    <source>
        <dbReference type="EMBL" id="WAC14551.1"/>
    </source>
</evidence>
<protein>
    <submittedName>
        <fullName evidence="2">Uncharacterized protein</fullName>
    </submittedName>
</protein>
<proteinExistence type="predicted"/>
<evidence type="ECO:0000313" key="3">
    <source>
        <dbReference type="Proteomes" id="UP001164653"/>
    </source>
</evidence>
<name>A0A9E8SPB4_9BACT</name>
<evidence type="ECO:0000256" key="1">
    <source>
        <dbReference type="SAM" id="Phobius"/>
    </source>
</evidence>
<reference evidence="2" key="1">
    <citation type="submission" date="2022-11" db="EMBL/GenBank/DDBJ databases">
        <title>Dyadobacter pollutisoli sp. nov., isolated from plastic dumped soil.</title>
        <authorList>
            <person name="Kim J.M."/>
            <person name="Kim K.R."/>
            <person name="Lee J.K."/>
            <person name="Hao L."/>
            <person name="Jeon C.O."/>
        </authorList>
    </citation>
    <scope>NUCLEOTIDE SEQUENCE</scope>
    <source>
        <strain evidence="2">U1</strain>
    </source>
</reference>
<gene>
    <name evidence="2" type="ORF">ON006_11445</name>
</gene>
<sequence length="437" mass="49245">MKSPEEKIDEALREALKRKFDNFERVPDPSLSEKVWRALNISNSPGIIQQTIILGLLFLIIVTGTLLFTTISEDEKESFVKEGKPFVSKPKVHPGPTEPADRISSKIAVAAANQKSAKTGLTESHVAGSTKASFEKQLKMRTANIWSVRKSTPIKKSETFKKSTGHTVTPIAEFENTGNEVLGITANDLADIPSDSSTEIDVNVNELENRPLHLPQFAWKTDSIISLSKSKERIDQENKNDWAFIVSGAPLRTFQTLTIGQTNGVIYQNFSFPTRISAETLGYKFTAGVEKNGFQLLLNYGRFRQSFKYEIARDEYLLQPDKSGEYRVVRKGTPVEENSVSNLLGLSIKKHIVRKTAFLRNYFGDVGMELNRDLTSGTNMVWINAGFGRELFVDRNTRITFGPYVEYSLMKLRNDKNQFRVQPYQIGLSVGLKYLKK</sequence>
<accession>A0A9E8SPB4</accession>
<dbReference type="Proteomes" id="UP001164653">
    <property type="component" value="Chromosome"/>
</dbReference>
<organism evidence="2 3">
    <name type="scientific">Dyadobacter pollutisoli</name>
    <dbReference type="NCBI Taxonomy" id="2910158"/>
    <lineage>
        <taxon>Bacteria</taxon>
        <taxon>Pseudomonadati</taxon>
        <taxon>Bacteroidota</taxon>
        <taxon>Cytophagia</taxon>
        <taxon>Cytophagales</taxon>
        <taxon>Spirosomataceae</taxon>
        <taxon>Dyadobacter</taxon>
    </lineage>
</organism>
<dbReference type="AlphaFoldDB" id="A0A9E8SPB4"/>
<feature type="transmembrane region" description="Helical" evidence="1">
    <location>
        <begin position="47"/>
        <end position="68"/>
    </location>
</feature>
<dbReference type="EMBL" id="CP112998">
    <property type="protein sequence ID" value="WAC14551.1"/>
    <property type="molecule type" value="Genomic_DNA"/>
</dbReference>
<keyword evidence="1" id="KW-0812">Transmembrane</keyword>
<keyword evidence="1" id="KW-0472">Membrane</keyword>
<dbReference type="RefSeq" id="WP_244819920.1">
    <property type="nucleotide sequence ID" value="NZ_CP112998.1"/>
</dbReference>